<evidence type="ECO:0000256" key="7">
    <source>
        <dbReference type="ARBA" id="ARBA00022692"/>
    </source>
</evidence>
<dbReference type="InterPro" id="IPR011009">
    <property type="entry name" value="Kinase-like_dom_sf"/>
</dbReference>
<evidence type="ECO:0000256" key="14">
    <source>
        <dbReference type="ARBA" id="ARBA00023136"/>
    </source>
</evidence>
<dbReference type="InterPro" id="IPR008271">
    <property type="entry name" value="Ser/Thr_kinase_AS"/>
</dbReference>
<name>A0A8T0TLD2_PANVG</name>
<evidence type="ECO:0000256" key="4">
    <source>
        <dbReference type="ARBA" id="ARBA00022536"/>
    </source>
</evidence>
<dbReference type="Gene3D" id="1.10.510.10">
    <property type="entry name" value="Transferase(Phosphotransferase) domain 1"/>
    <property type="match status" value="1"/>
</dbReference>
<dbReference type="InterPro" id="IPR017441">
    <property type="entry name" value="Protein_kinase_ATP_BS"/>
</dbReference>
<reference evidence="28 29" key="1">
    <citation type="submission" date="2020-05" db="EMBL/GenBank/DDBJ databases">
        <title>WGS assembly of Panicum virgatum.</title>
        <authorList>
            <person name="Lovell J.T."/>
            <person name="Jenkins J."/>
            <person name="Shu S."/>
            <person name="Juenger T.E."/>
            <person name="Schmutz J."/>
        </authorList>
    </citation>
    <scope>NUCLEOTIDE SEQUENCE [LARGE SCALE GENOMIC DNA]</scope>
    <source>
        <strain evidence="29">cv. AP13</strain>
    </source>
</reference>
<dbReference type="Gene3D" id="3.30.200.20">
    <property type="entry name" value="Phosphorylase Kinase, domain 1"/>
    <property type="match status" value="1"/>
</dbReference>
<feature type="transmembrane region" description="Helical" evidence="23">
    <location>
        <begin position="449"/>
        <end position="471"/>
    </location>
</feature>
<evidence type="ECO:0000256" key="17">
    <source>
        <dbReference type="ARBA" id="ARBA00023180"/>
    </source>
</evidence>
<evidence type="ECO:0000256" key="16">
    <source>
        <dbReference type="ARBA" id="ARBA00023170"/>
    </source>
</evidence>
<dbReference type="InterPro" id="IPR000719">
    <property type="entry name" value="Prot_kinase_dom"/>
</dbReference>
<keyword evidence="10 20" id="KW-0547">Nucleotide-binding</keyword>
<dbReference type="SMART" id="SM00108">
    <property type="entry name" value="B_lectin"/>
    <property type="match status" value="1"/>
</dbReference>
<dbReference type="Gene3D" id="2.90.10.10">
    <property type="entry name" value="Bulb-type lectin domain"/>
    <property type="match status" value="1"/>
</dbReference>
<dbReference type="GO" id="GO:0005886">
    <property type="term" value="C:plasma membrane"/>
    <property type="evidence" value="ECO:0007669"/>
    <property type="project" value="UniProtKB-SubCell"/>
</dbReference>
<sequence>MTSWLAPLCVQHLALLMLLLSLHESPLHATDTLTVTQPLSGDRKLISQNGSFALGFFQPTGADGVANGKWYIGIWYNKIPVQTVVWVANREKPLLDPASSKLTISDSGNIVLLTNRSESHVWSTNINNKTSARSTVAVLLDSGNLIVRNASNTSQVLWQSFDDFIDTFLPGSKLGRNKRTGKTNRMISWKDHGDPAPGMFSCQLDPNGSPQTLLQWNSSIAYWTSGNWTGNAFPGMPELSTTNAPSGYSFQFVDNEEEMYFTYDIKTSPRIFSRGVIDASGLFQSRVWVESAQAWIPYFTEPKAKCSVYGMCGAFSRCTENAMSSCSCIKGFSVSNPNSWELGDQTTGCRRNVPLRCQNNGSAKEQDRFYEISGVKLPDMAHRIDVARFHDCELACLNNCSCTAYSHNGTCLVWYKGFMNLQDGIGPLGDSIFIRLAASEFPGSRTKKWWIIGTIISGLVFSCVVAIVYFLHRRKPTGINQSEGSLIAFKFSDLQTLTKNFSEKLGAGSFGSVFKGILPDTTIVAVKKLEGLRQGEKQFRTEVGTIGNIHHINLIRLFGFCSEGAKRLLVYEFMPNGSLDKHLFGGSSLLLSWRTRYQISLGIAKGLAYLHEECRDCIIHCDIKPENILLDMSFVPKVADFGMAKLLGRDFSRVLTSMRGTVGYLAPEWISGEAITAKADVFSYGMVLFEIISGNRNVKQTETSTGLFFPVLVARTLLQGGVQALVDSELVDDLNLDELERLCKVACWCVQDSESSRPTMGAIVQILEGLVEVEMPPTPRPVSSATATASAMGGWSSGKYTSDYDDFDIKEGEEVNQPWLLPEEEEEIEEEEAEEEEEEEEEEDEEDNSDDDDDGDGSDGDDHGGAGVVDAPPAAKRQRLQ</sequence>
<accession>A0A8T0TLD2</accession>
<dbReference type="FunFam" id="3.30.200.20:FF:000370">
    <property type="entry name" value="Receptor-like protein kinase 4"/>
    <property type="match status" value="1"/>
</dbReference>
<keyword evidence="17" id="KW-0325">Glycoprotein</keyword>
<evidence type="ECO:0000256" key="18">
    <source>
        <dbReference type="ARBA" id="ARBA00047899"/>
    </source>
</evidence>
<dbReference type="Pfam" id="PF00069">
    <property type="entry name" value="Pkinase"/>
    <property type="match status" value="1"/>
</dbReference>
<dbReference type="GO" id="GO:0030246">
    <property type="term" value="F:carbohydrate binding"/>
    <property type="evidence" value="ECO:0007669"/>
    <property type="project" value="UniProtKB-KW"/>
</dbReference>
<dbReference type="PANTHER" id="PTHR47974">
    <property type="entry name" value="OS07G0415500 PROTEIN"/>
    <property type="match status" value="1"/>
</dbReference>
<dbReference type="PIRSF" id="PIRSF000641">
    <property type="entry name" value="SRK"/>
    <property type="match status" value="1"/>
</dbReference>
<dbReference type="Pfam" id="PF00954">
    <property type="entry name" value="S_locus_glycop"/>
    <property type="match status" value="1"/>
</dbReference>
<keyword evidence="8 24" id="KW-0732">Signal</keyword>
<evidence type="ECO:0000259" key="26">
    <source>
        <dbReference type="PROSITE" id="PS50927"/>
    </source>
</evidence>
<dbReference type="GO" id="GO:0005524">
    <property type="term" value="F:ATP binding"/>
    <property type="evidence" value="ECO:0007669"/>
    <property type="project" value="UniProtKB-UniRule"/>
</dbReference>
<dbReference type="GO" id="GO:0048544">
    <property type="term" value="P:recognition of pollen"/>
    <property type="evidence" value="ECO:0007669"/>
    <property type="project" value="InterPro"/>
</dbReference>
<evidence type="ECO:0000256" key="6">
    <source>
        <dbReference type="ARBA" id="ARBA00022679"/>
    </source>
</evidence>
<dbReference type="FunFam" id="2.90.10.10:FF:000002">
    <property type="entry name" value="Serine/threonine-protein kinase"/>
    <property type="match status" value="1"/>
</dbReference>
<feature type="region of interest" description="Disordered" evidence="22">
    <location>
        <begin position="777"/>
        <end position="800"/>
    </location>
</feature>
<dbReference type="Pfam" id="PF08276">
    <property type="entry name" value="PAN_2"/>
    <property type="match status" value="1"/>
</dbReference>
<evidence type="ECO:0000256" key="13">
    <source>
        <dbReference type="ARBA" id="ARBA00022989"/>
    </source>
</evidence>
<dbReference type="CDD" id="cd00028">
    <property type="entry name" value="B_lectin"/>
    <property type="match status" value="1"/>
</dbReference>
<keyword evidence="15" id="KW-1015">Disulfide bond</keyword>
<evidence type="ECO:0000256" key="10">
    <source>
        <dbReference type="ARBA" id="ARBA00022741"/>
    </source>
</evidence>
<dbReference type="GO" id="GO:0051707">
    <property type="term" value="P:response to other organism"/>
    <property type="evidence" value="ECO:0007669"/>
    <property type="project" value="UniProtKB-ARBA"/>
</dbReference>
<dbReference type="Proteomes" id="UP000823388">
    <property type="component" value="Chromosome 4K"/>
</dbReference>
<dbReference type="FunFam" id="1.10.510.10:FF:000227">
    <property type="entry name" value="Serine/threonine-protein kinase"/>
    <property type="match status" value="1"/>
</dbReference>
<evidence type="ECO:0000256" key="20">
    <source>
        <dbReference type="PIRNR" id="PIRNR000641"/>
    </source>
</evidence>
<dbReference type="InterPro" id="IPR001480">
    <property type="entry name" value="Bulb-type_lectin_dom"/>
</dbReference>
<protein>
    <recommendedName>
        <fullName evidence="20">Receptor-like serine/threonine-protein kinase</fullName>
        <ecNumber evidence="20">2.7.11.1</ecNumber>
    </recommendedName>
</protein>
<evidence type="ECO:0000313" key="28">
    <source>
        <dbReference type="EMBL" id="KAG2608769.1"/>
    </source>
</evidence>
<comment type="similarity">
    <text evidence="20">Belongs to the protein kinase superfamily. Ser/Thr protein kinase family.</text>
</comment>
<feature type="domain" description="Apple" evidence="27">
    <location>
        <begin position="357"/>
        <end position="437"/>
    </location>
</feature>
<keyword evidence="13 23" id="KW-1133">Transmembrane helix</keyword>
<dbReference type="InterPro" id="IPR000858">
    <property type="entry name" value="S_locus_glycoprot_dom"/>
</dbReference>
<keyword evidence="12 20" id="KW-0067">ATP-binding</keyword>
<dbReference type="Pfam" id="PF01453">
    <property type="entry name" value="B_lectin"/>
    <property type="match status" value="1"/>
</dbReference>
<evidence type="ECO:0000256" key="19">
    <source>
        <dbReference type="ARBA" id="ARBA00048679"/>
    </source>
</evidence>
<evidence type="ECO:0000256" key="1">
    <source>
        <dbReference type="ARBA" id="ARBA00004251"/>
    </source>
</evidence>
<evidence type="ECO:0000256" key="15">
    <source>
        <dbReference type="ARBA" id="ARBA00023157"/>
    </source>
</evidence>
<evidence type="ECO:0000256" key="22">
    <source>
        <dbReference type="SAM" id="MobiDB-lite"/>
    </source>
</evidence>
<dbReference type="SUPFAM" id="SSF56112">
    <property type="entry name" value="Protein kinase-like (PK-like)"/>
    <property type="match status" value="1"/>
</dbReference>
<dbReference type="PROSITE" id="PS50927">
    <property type="entry name" value="BULB_LECTIN"/>
    <property type="match status" value="1"/>
</dbReference>
<evidence type="ECO:0000259" key="27">
    <source>
        <dbReference type="PROSITE" id="PS50948"/>
    </source>
</evidence>
<comment type="catalytic activity">
    <reaction evidence="19 20">
        <text>L-seryl-[protein] + ATP = O-phospho-L-seryl-[protein] + ADP + H(+)</text>
        <dbReference type="Rhea" id="RHEA:17989"/>
        <dbReference type="Rhea" id="RHEA-COMP:9863"/>
        <dbReference type="Rhea" id="RHEA-COMP:11604"/>
        <dbReference type="ChEBI" id="CHEBI:15378"/>
        <dbReference type="ChEBI" id="CHEBI:29999"/>
        <dbReference type="ChEBI" id="CHEBI:30616"/>
        <dbReference type="ChEBI" id="CHEBI:83421"/>
        <dbReference type="ChEBI" id="CHEBI:456216"/>
        <dbReference type="EC" id="2.7.11.1"/>
    </reaction>
</comment>
<evidence type="ECO:0000259" key="25">
    <source>
        <dbReference type="PROSITE" id="PS50011"/>
    </source>
</evidence>
<dbReference type="PROSITE" id="PS50011">
    <property type="entry name" value="PROTEIN_KINASE_DOM"/>
    <property type="match status" value="1"/>
</dbReference>
<evidence type="ECO:0000256" key="8">
    <source>
        <dbReference type="ARBA" id="ARBA00022729"/>
    </source>
</evidence>
<keyword evidence="6 20" id="KW-0808">Transferase</keyword>
<keyword evidence="9" id="KW-0430">Lectin</keyword>
<organism evidence="28 29">
    <name type="scientific">Panicum virgatum</name>
    <name type="common">Blackwell switchgrass</name>
    <dbReference type="NCBI Taxonomy" id="38727"/>
    <lineage>
        <taxon>Eukaryota</taxon>
        <taxon>Viridiplantae</taxon>
        <taxon>Streptophyta</taxon>
        <taxon>Embryophyta</taxon>
        <taxon>Tracheophyta</taxon>
        <taxon>Spermatophyta</taxon>
        <taxon>Magnoliopsida</taxon>
        <taxon>Liliopsida</taxon>
        <taxon>Poales</taxon>
        <taxon>Poaceae</taxon>
        <taxon>PACMAD clade</taxon>
        <taxon>Panicoideae</taxon>
        <taxon>Panicodae</taxon>
        <taxon>Paniceae</taxon>
        <taxon>Panicinae</taxon>
        <taxon>Panicum</taxon>
        <taxon>Panicum sect. Hiantes</taxon>
    </lineage>
</organism>
<feature type="binding site" evidence="21">
    <location>
        <position position="528"/>
    </location>
    <ligand>
        <name>ATP</name>
        <dbReference type="ChEBI" id="CHEBI:30616"/>
    </ligand>
</feature>
<dbReference type="GO" id="GO:0004674">
    <property type="term" value="F:protein serine/threonine kinase activity"/>
    <property type="evidence" value="ECO:0007669"/>
    <property type="project" value="UniProtKB-KW"/>
</dbReference>
<dbReference type="PROSITE" id="PS50948">
    <property type="entry name" value="PAN"/>
    <property type="match status" value="1"/>
</dbReference>
<keyword evidence="5" id="KW-0597">Phosphoprotein</keyword>
<evidence type="ECO:0000256" key="9">
    <source>
        <dbReference type="ARBA" id="ARBA00022734"/>
    </source>
</evidence>
<feature type="chain" id="PRO_5035767647" description="Receptor-like serine/threonine-protein kinase" evidence="24">
    <location>
        <begin position="30"/>
        <end position="881"/>
    </location>
</feature>
<evidence type="ECO:0000256" key="3">
    <source>
        <dbReference type="ARBA" id="ARBA00022527"/>
    </source>
</evidence>
<keyword evidence="3 20" id="KW-0723">Serine/threonine-protein kinase</keyword>
<evidence type="ECO:0000313" key="29">
    <source>
        <dbReference type="Proteomes" id="UP000823388"/>
    </source>
</evidence>
<comment type="caution">
    <text evidence="28">The sequence shown here is derived from an EMBL/GenBank/DDBJ whole genome shotgun (WGS) entry which is preliminary data.</text>
</comment>
<evidence type="ECO:0000256" key="2">
    <source>
        <dbReference type="ARBA" id="ARBA00022475"/>
    </source>
</evidence>
<dbReference type="AlphaFoldDB" id="A0A8T0TLD2"/>
<keyword evidence="14 23" id="KW-0472">Membrane</keyword>
<keyword evidence="16" id="KW-0675">Receptor</keyword>
<evidence type="ECO:0000256" key="5">
    <source>
        <dbReference type="ARBA" id="ARBA00022553"/>
    </source>
</evidence>
<feature type="region of interest" description="Disordered" evidence="22">
    <location>
        <begin position="814"/>
        <end position="881"/>
    </location>
</feature>
<keyword evidence="2" id="KW-1003">Cell membrane</keyword>
<dbReference type="SMART" id="SM00220">
    <property type="entry name" value="S_TKc"/>
    <property type="match status" value="1"/>
</dbReference>
<dbReference type="CDD" id="cd01098">
    <property type="entry name" value="PAN_AP_plant"/>
    <property type="match status" value="1"/>
</dbReference>
<feature type="compositionally biased region" description="Low complexity" evidence="22">
    <location>
        <begin position="781"/>
        <end position="791"/>
    </location>
</feature>
<evidence type="ECO:0000256" key="21">
    <source>
        <dbReference type="PROSITE-ProRule" id="PRU10141"/>
    </source>
</evidence>
<dbReference type="PROSITE" id="PS00108">
    <property type="entry name" value="PROTEIN_KINASE_ST"/>
    <property type="match status" value="1"/>
</dbReference>
<dbReference type="EC" id="2.7.11.1" evidence="20"/>
<feature type="domain" description="Bulb-type lectin" evidence="26">
    <location>
        <begin position="30"/>
        <end position="160"/>
    </location>
</feature>
<feature type="signal peptide" evidence="24">
    <location>
        <begin position="1"/>
        <end position="29"/>
    </location>
</feature>
<dbReference type="CDD" id="cd14066">
    <property type="entry name" value="STKc_IRAK"/>
    <property type="match status" value="1"/>
</dbReference>
<feature type="compositionally biased region" description="Acidic residues" evidence="22">
    <location>
        <begin position="822"/>
        <end position="859"/>
    </location>
</feature>
<dbReference type="PROSITE" id="PS00107">
    <property type="entry name" value="PROTEIN_KINASE_ATP"/>
    <property type="match status" value="1"/>
</dbReference>
<proteinExistence type="inferred from homology"/>
<dbReference type="EMBL" id="CM029043">
    <property type="protein sequence ID" value="KAG2608769.1"/>
    <property type="molecule type" value="Genomic_DNA"/>
</dbReference>
<keyword evidence="29" id="KW-1185">Reference proteome</keyword>
<dbReference type="SMART" id="SM00473">
    <property type="entry name" value="PAN_AP"/>
    <property type="match status" value="1"/>
</dbReference>
<dbReference type="SUPFAM" id="SSF51110">
    <property type="entry name" value="alpha-D-mannose-specific plant lectins"/>
    <property type="match status" value="1"/>
</dbReference>
<evidence type="ECO:0000256" key="23">
    <source>
        <dbReference type="SAM" id="Phobius"/>
    </source>
</evidence>
<comment type="catalytic activity">
    <reaction evidence="18 20">
        <text>L-threonyl-[protein] + ATP = O-phospho-L-threonyl-[protein] + ADP + H(+)</text>
        <dbReference type="Rhea" id="RHEA:46608"/>
        <dbReference type="Rhea" id="RHEA-COMP:11060"/>
        <dbReference type="Rhea" id="RHEA-COMP:11605"/>
        <dbReference type="ChEBI" id="CHEBI:15378"/>
        <dbReference type="ChEBI" id="CHEBI:30013"/>
        <dbReference type="ChEBI" id="CHEBI:30616"/>
        <dbReference type="ChEBI" id="CHEBI:61977"/>
        <dbReference type="ChEBI" id="CHEBI:456216"/>
        <dbReference type="EC" id="2.7.11.1"/>
    </reaction>
</comment>
<gene>
    <name evidence="28" type="ORF">PVAP13_4KG146600</name>
</gene>
<dbReference type="InterPro" id="IPR024171">
    <property type="entry name" value="SRK-like_kinase"/>
</dbReference>
<keyword evidence="4" id="KW-0245">EGF-like domain</keyword>
<feature type="domain" description="Protein kinase" evidence="25">
    <location>
        <begin position="499"/>
        <end position="771"/>
    </location>
</feature>
<dbReference type="PANTHER" id="PTHR47974:SF19">
    <property type="entry name" value="RECEPTOR-LIKE SERINE_THREONINE-PROTEIN KINASE"/>
    <property type="match status" value="1"/>
</dbReference>
<dbReference type="InterPro" id="IPR003609">
    <property type="entry name" value="Pan_app"/>
</dbReference>
<evidence type="ECO:0000256" key="11">
    <source>
        <dbReference type="ARBA" id="ARBA00022777"/>
    </source>
</evidence>
<evidence type="ECO:0000256" key="24">
    <source>
        <dbReference type="SAM" id="SignalP"/>
    </source>
</evidence>
<comment type="subcellular location">
    <subcellularLocation>
        <location evidence="1">Cell membrane</location>
        <topology evidence="1">Single-pass type I membrane protein</topology>
    </subcellularLocation>
</comment>
<keyword evidence="11 20" id="KW-0418">Kinase</keyword>
<dbReference type="InterPro" id="IPR036426">
    <property type="entry name" value="Bulb-type_lectin_dom_sf"/>
</dbReference>
<keyword evidence="7 23" id="KW-0812">Transmembrane</keyword>
<evidence type="ECO:0000256" key="12">
    <source>
        <dbReference type="ARBA" id="ARBA00022840"/>
    </source>
</evidence>